<dbReference type="RefSeq" id="WP_406579549.1">
    <property type="nucleotide sequence ID" value="NZ_JBJHQH010000003.1"/>
</dbReference>
<dbReference type="EMBL" id="JBJHQH010000003">
    <property type="protein sequence ID" value="MFK9090859.1"/>
    <property type="molecule type" value="Genomic_DNA"/>
</dbReference>
<evidence type="ECO:0000259" key="2">
    <source>
        <dbReference type="PROSITE" id="PS50937"/>
    </source>
</evidence>
<reference evidence="3 4" key="1">
    <citation type="submission" date="2024-11" db="EMBL/GenBank/DDBJ databases">
        <authorList>
            <person name="Lucas J.A."/>
        </authorList>
    </citation>
    <scope>NUCLEOTIDE SEQUENCE [LARGE SCALE GENOMIC DNA]</scope>
    <source>
        <strain evidence="3 4">Z 5.4</strain>
    </source>
</reference>
<dbReference type="Gene3D" id="1.10.1660.10">
    <property type="match status" value="1"/>
</dbReference>
<evidence type="ECO:0000313" key="4">
    <source>
        <dbReference type="Proteomes" id="UP001623041"/>
    </source>
</evidence>
<protein>
    <submittedName>
        <fullName evidence="3">MerR family transcriptional regulator</fullName>
    </submittedName>
</protein>
<name>A0ABW8RBM8_9BACI</name>
<feature type="domain" description="HTH merR-type" evidence="2">
    <location>
        <begin position="4"/>
        <end position="73"/>
    </location>
</feature>
<keyword evidence="1" id="KW-0238">DNA-binding</keyword>
<dbReference type="SMART" id="SM00422">
    <property type="entry name" value="HTH_MERR"/>
    <property type="match status" value="1"/>
</dbReference>
<evidence type="ECO:0000313" key="3">
    <source>
        <dbReference type="EMBL" id="MFK9090859.1"/>
    </source>
</evidence>
<dbReference type="InterPro" id="IPR009061">
    <property type="entry name" value="DNA-bd_dom_put_sf"/>
</dbReference>
<sequence length="242" mass="28342">MKETWRIGELAKQTGLTVRTLHHYDKIGLFHPSYTTDAGHRHYSEDDLKQLHKIVLFKQLGFSLEEISQIMKDPDFDPLDLLQLQLTRLDEEIELRQTLRGKLTDIFQLLRSHQKVTSDQFISTIQMMKISYSGHFTQEQVNEMKKNLKLLKPDELKENEDKGQKLLANFRMEMEKGTSADDPVVLELAQEWKKRISALFGDFQGISRSAERYYIENPKQAAEFGMDAKLYQYIRTALARME</sequence>
<dbReference type="Pfam" id="PF13411">
    <property type="entry name" value="MerR_1"/>
    <property type="match status" value="1"/>
</dbReference>
<evidence type="ECO:0000256" key="1">
    <source>
        <dbReference type="ARBA" id="ARBA00023125"/>
    </source>
</evidence>
<dbReference type="SUPFAM" id="SSF46955">
    <property type="entry name" value="Putative DNA-binding domain"/>
    <property type="match status" value="1"/>
</dbReference>
<accession>A0ABW8RBM8</accession>
<dbReference type="Proteomes" id="UP001623041">
    <property type="component" value="Unassembled WGS sequence"/>
</dbReference>
<dbReference type="CDD" id="cd01106">
    <property type="entry name" value="HTH_TipAL-Mta"/>
    <property type="match status" value="1"/>
</dbReference>
<dbReference type="Pfam" id="PF07739">
    <property type="entry name" value="TipAS"/>
    <property type="match status" value="1"/>
</dbReference>
<dbReference type="PROSITE" id="PS50937">
    <property type="entry name" value="HTH_MERR_2"/>
    <property type="match status" value="1"/>
</dbReference>
<keyword evidence="4" id="KW-1185">Reference proteome</keyword>
<organism evidence="3 4">
    <name type="scientific">Bacillus salipaludis</name>
    <dbReference type="NCBI Taxonomy" id="2547811"/>
    <lineage>
        <taxon>Bacteria</taxon>
        <taxon>Bacillati</taxon>
        <taxon>Bacillota</taxon>
        <taxon>Bacilli</taxon>
        <taxon>Bacillales</taxon>
        <taxon>Bacillaceae</taxon>
        <taxon>Bacillus</taxon>
    </lineage>
</organism>
<dbReference type="InterPro" id="IPR000551">
    <property type="entry name" value="MerR-type_HTH_dom"/>
</dbReference>
<dbReference type="PROSITE" id="PS00552">
    <property type="entry name" value="HTH_MERR_1"/>
    <property type="match status" value="1"/>
</dbReference>
<dbReference type="PANTHER" id="PTHR30204">
    <property type="entry name" value="REDOX-CYCLING DRUG-SENSING TRANSCRIPTIONAL ACTIVATOR SOXR"/>
    <property type="match status" value="1"/>
</dbReference>
<dbReference type="PANTHER" id="PTHR30204:SF90">
    <property type="entry name" value="HTH-TYPE TRANSCRIPTIONAL ACTIVATOR MTA"/>
    <property type="match status" value="1"/>
</dbReference>
<comment type="caution">
    <text evidence="3">The sequence shown here is derived from an EMBL/GenBank/DDBJ whole genome shotgun (WGS) entry which is preliminary data.</text>
</comment>
<proteinExistence type="predicted"/>
<dbReference type="InterPro" id="IPR012925">
    <property type="entry name" value="TipAS_dom"/>
</dbReference>
<gene>
    <name evidence="3" type="ORF">ACJEBI_05105</name>
</gene>
<dbReference type="PRINTS" id="PR00040">
    <property type="entry name" value="HTHMERR"/>
</dbReference>
<dbReference type="InterPro" id="IPR047057">
    <property type="entry name" value="MerR_fam"/>
</dbReference>